<protein>
    <recommendedName>
        <fullName evidence="7">Rho GTPase-activating protein</fullName>
    </recommendedName>
</protein>
<evidence type="ECO:0000256" key="2">
    <source>
        <dbReference type="SAM" id="MobiDB-lite"/>
    </source>
</evidence>
<feature type="domain" description="CRIB" evidence="3">
    <location>
        <begin position="110"/>
        <end position="123"/>
    </location>
</feature>
<comment type="caution">
    <text evidence="5">The sequence shown here is derived from an EMBL/GenBank/DDBJ whole genome shotgun (WGS) entry which is preliminary data.</text>
</comment>
<feature type="compositionally biased region" description="Polar residues" evidence="2">
    <location>
        <begin position="362"/>
        <end position="374"/>
    </location>
</feature>
<dbReference type="SMART" id="SM00285">
    <property type="entry name" value="PBD"/>
    <property type="match status" value="1"/>
</dbReference>
<sequence>MTDILLHKCSPPHGLPSPSSSINCATTPKNNDGLRQQTFLNHASFINSSDVDLYRRNSFTSREIQGGEERGEGDQVSVLAVLLTVCRKSLVGCNSTSGESIGVEEQLMEIGCPTNVRHVAHVTFDRFNGFLGLPVEFEPEVPRRPPSASWKLSGRVHAAFVDSRGNCVPTILLMMQRRLYSQGGLQSEGIFRINPENGQEEYVREQLNNGVIPDNIDVHCLAGLIKAWFRELPSGILDSLPPEQVMEAQSEDECTHLVRLLPPTEAALLDWAINLMADVAQLEHFNKMNARNIAMVFAPNMTQVQILIVFFFFFELQMSDPLTALMFAVQPSDKDGHYSLSKPATLETNKEDNLNLAKEKPLSNQISNSNSQAESRTDDQTHGFLSSIENIVDNTPADNPNSLGKMKDEVDQGENTAVGIGRTQRRSRRGKLGQPSNNRNDTNKKGSRKQCISRSVGQADENVETKKELDVIRRVNSHVERVETWR</sequence>
<dbReference type="Pfam" id="PF00620">
    <property type="entry name" value="RhoGAP"/>
    <property type="match status" value="1"/>
</dbReference>
<dbReference type="SMART" id="SM00324">
    <property type="entry name" value="RhoGAP"/>
    <property type="match status" value="1"/>
</dbReference>
<gene>
    <name evidence="5" type="ORF">DH2020_039808</name>
</gene>
<dbReference type="PANTHER" id="PTHR23177">
    <property type="entry name" value="MKIAA1688 PROTEIN"/>
    <property type="match status" value="1"/>
</dbReference>
<dbReference type="PROSITE" id="PS50238">
    <property type="entry name" value="RHOGAP"/>
    <property type="match status" value="1"/>
</dbReference>
<feature type="compositionally biased region" description="Polar residues" evidence="2">
    <location>
        <begin position="383"/>
        <end position="402"/>
    </location>
</feature>
<accession>A0ABR0UWW5</accession>
<dbReference type="EMBL" id="JABTTQ020002046">
    <property type="protein sequence ID" value="KAK6126420.1"/>
    <property type="molecule type" value="Genomic_DNA"/>
</dbReference>
<dbReference type="Gene3D" id="1.10.555.10">
    <property type="entry name" value="Rho GTPase activation protein"/>
    <property type="match status" value="1"/>
</dbReference>
<proteinExistence type="predicted"/>
<evidence type="ECO:0000313" key="6">
    <source>
        <dbReference type="Proteomes" id="UP001318860"/>
    </source>
</evidence>
<dbReference type="SUPFAM" id="SSF48350">
    <property type="entry name" value="GTPase activation domain, GAP"/>
    <property type="match status" value="1"/>
</dbReference>
<dbReference type="Gene3D" id="3.90.810.10">
    <property type="entry name" value="CRIB domain"/>
    <property type="match status" value="1"/>
</dbReference>
<dbReference type="InterPro" id="IPR000095">
    <property type="entry name" value="CRIB_dom"/>
</dbReference>
<dbReference type="CDD" id="cd00159">
    <property type="entry name" value="RhoGAP"/>
    <property type="match status" value="1"/>
</dbReference>
<dbReference type="InterPro" id="IPR044785">
    <property type="entry name" value="RopGAP1-5"/>
</dbReference>
<keyword evidence="6" id="KW-1185">Reference proteome</keyword>
<feature type="domain" description="Rho-GAP" evidence="4">
    <location>
        <begin position="150"/>
        <end position="336"/>
    </location>
</feature>
<organism evidence="5 6">
    <name type="scientific">Rehmannia glutinosa</name>
    <name type="common">Chinese foxglove</name>
    <dbReference type="NCBI Taxonomy" id="99300"/>
    <lineage>
        <taxon>Eukaryota</taxon>
        <taxon>Viridiplantae</taxon>
        <taxon>Streptophyta</taxon>
        <taxon>Embryophyta</taxon>
        <taxon>Tracheophyta</taxon>
        <taxon>Spermatophyta</taxon>
        <taxon>Magnoliopsida</taxon>
        <taxon>eudicotyledons</taxon>
        <taxon>Gunneridae</taxon>
        <taxon>Pentapetalae</taxon>
        <taxon>asterids</taxon>
        <taxon>lamiids</taxon>
        <taxon>Lamiales</taxon>
        <taxon>Orobanchaceae</taxon>
        <taxon>Rehmannieae</taxon>
        <taxon>Rehmannia</taxon>
    </lineage>
</organism>
<evidence type="ECO:0000259" key="4">
    <source>
        <dbReference type="PROSITE" id="PS50238"/>
    </source>
</evidence>
<evidence type="ECO:0000259" key="3">
    <source>
        <dbReference type="PROSITE" id="PS50108"/>
    </source>
</evidence>
<evidence type="ECO:0000256" key="1">
    <source>
        <dbReference type="ARBA" id="ARBA00022468"/>
    </source>
</evidence>
<dbReference type="Proteomes" id="UP001318860">
    <property type="component" value="Unassembled WGS sequence"/>
</dbReference>
<dbReference type="PANTHER" id="PTHR23177:SF64">
    <property type="entry name" value="RHO GTPASE-ACTIVATING PROTEIN 1"/>
    <property type="match status" value="1"/>
</dbReference>
<keyword evidence="1" id="KW-0343">GTPase activation</keyword>
<dbReference type="Pfam" id="PF00786">
    <property type="entry name" value="PBD"/>
    <property type="match status" value="1"/>
</dbReference>
<evidence type="ECO:0000313" key="5">
    <source>
        <dbReference type="EMBL" id="KAK6126420.1"/>
    </source>
</evidence>
<dbReference type="PROSITE" id="PS50108">
    <property type="entry name" value="CRIB"/>
    <property type="match status" value="1"/>
</dbReference>
<reference evidence="5 6" key="1">
    <citation type="journal article" date="2021" name="Comput. Struct. Biotechnol. J.">
        <title>De novo genome assembly of the potent medicinal plant Rehmannia glutinosa using nanopore technology.</title>
        <authorList>
            <person name="Ma L."/>
            <person name="Dong C."/>
            <person name="Song C."/>
            <person name="Wang X."/>
            <person name="Zheng X."/>
            <person name="Niu Y."/>
            <person name="Chen S."/>
            <person name="Feng W."/>
        </authorList>
    </citation>
    <scope>NUCLEOTIDE SEQUENCE [LARGE SCALE GENOMIC DNA]</scope>
    <source>
        <strain evidence="5">DH-2019</strain>
    </source>
</reference>
<evidence type="ECO:0008006" key="7">
    <source>
        <dbReference type="Google" id="ProtNLM"/>
    </source>
</evidence>
<dbReference type="InterPro" id="IPR000198">
    <property type="entry name" value="RhoGAP_dom"/>
</dbReference>
<name>A0ABR0UWW5_REHGL</name>
<dbReference type="InterPro" id="IPR036936">
    <property type="entry name" value="CRIB_dom_sf"/>
</dbReference>
<dbReference type="CDD" id="cd00132">
    <property type="entry name" value="CRIB"/>
    <property type="match status" value="1"/>
</dbReference>
<feature type="region of interest" description="Disordered" evidence="2">
    <location>
        <begin position="356"/>
        <end position="466"/>
    </location>
</feature>
<dbReference type="InterPro" id="IPR008936">
    <property type="entry name" value="Rho_GTPase_activation_prot"/>
</dbReference>